<protein>
    <submittedName>
        <fullName evidence="1">Uncharacterized protein</fullName>
    </submittedName>
</protein>
<evidence type="ECO:0000313" key="1">
    <source>
        <dbReference type="EMBL" id="EEI61821.1"/>
    </source>
</evidence>
<dbReference type="EMBL" id="ACHF01000129">
    <property type="protein sequence ID" value="EEI61821.1"/>
    <property type="molecule type" value="Genomic_DNA"/>
</dbReference>
<sequence>MELLIMVAHNVWVVFLLPNTAMNDDGIAYMNFPIADHES</sequence>
<organism evidence="1 2">
    <name type="scientific">Corynebacterium glucuronolyticum ATCC 51866</name>
    <dbReference type="NCBI Taxonomy" id="548478"/>
    <lineage>
        <taxon>Bacteria</taxon>
        <taxon>Bacillati</taxon>
        <taxon>Actinomycetota</taxon>
        <taxon>Actinomycetes</taxon>
        <taxon>Mycobacteriales</taxon>
        <taxon>Corynebacteriaceae</taxon>
        <taxon>Corynebacterium</taxon>
    </lineage>
</organism>
<accession>A0ABM9XKZ9</accession>
<reference evidence="1 2" key="1">
    <citation type="submission" date="2009-01" db="EMBL/GenBank/DDBJ databases">
        <authorList>
            <person name="Qin X."/>
            <person name="Bachman B."/>
            <person name="Battles P."/>
            <person name="Bell A."/>
            <person name="Bess C."/>
            <person name="Bickham C."/>
            <person name="Chaboub L."/>
            <person name="Chen D."/>
            <person name="Coyle M."/>
            <person name="Deiros D.R."/>
            <person name="Dinh H."/>
            <person name="Forbes L."/>
            <person name="Fowler G."/>
            <person name="Francisco L."/>
            <person name="Fu Q."/>
            <person name="Gubbala S."/>
            <person name="Hale W."/>
            <person name="Han Y."/>
            <person name="Hemphill L."/>
            <person name="Highlander S.K."/>
            <person name="Hirani K."/>
            <person name="Hogues M."/>
            <person name="Jackson L."/>
            <person name="Jakkamsetti A."/>
            <person name="Javaid M."/>
            <person name="Jiang H."/>
            <person name="Korchina V."/>
            <person name="Kovar C."/>
            <person name="Lara F."/>
            <person name="Lee S."/>
            <person name="Mata R."/>
            <person name="Mathew T."/>
            <person name="Moen C."/>
            <person name="Morales K."/>
            <person name="Munidasa M."/>
            <person name="Nazareth L."/>
            <person name="Ngo R."/>
            <person name="Nguyen L."/>
            <person name="Okwuonu G."/>
            <person name="Ongeri F."/>
            <person name="Patil S."/>
            <person name="Petrosino J."/>
            <person name="Pham C."/>
            <person name="Pham P."/>
            <person name="Pu L.-L."/>
            <person name="Puazo M."/>
            <person name="Raj R."/>
            <person name="Reid J."/>
            <person name="Rouhana J."/>
            <person name="Saada N."/>
            <person name="Shang Y."/>
            <person name="Simmons D."/>
            <person name="Thornton R."/>
            <person name="Warren J."/>
            <person name="Weissenberger G."/>
            <person name="Zhang J."/>
            <person name="Zhang L."/>
            <person name="Zhou C."/>
            <person name="Zhu D."/>
            <person name="Muzny D."/>
            <person name="Worley K."/>
            <person name="Gibbs R."/>
        </authorList>
    </citation>
    <scope>NUCLEOTIDE SEQUENCE [LARGE SCALE GENOMIC DNA]</scope>
    <source>
        <strain evidence="1 2">ATCC 51866</strain>
    </source>
</reference>
<comment type="caution">
    <text evidence="1">The sequence shown here is derived from an EMBL/GenBank/DDBJ whole genome shotgun (WGS) entry which is preliminary data.</text>
</comment>
<keyword evidence="2" id="KW-1185">Reference proteome</keyword>
<gene>
    <name evidence="1" type="ORF">HMPREF0293_2718</name>
</gene>
<dbReference type="Proteomes" id="UP000006237">
    <property type="component" value="Unassembled WGS sequence"/>
</dbReference>
<evidence type="ECO:0000313" key="2">
    <source>
        <dbReference type="Proteomes" id="UP000006237"/>
    </source>
</evidence>
<name>A0ABM9XKZ9_9CORY</name>
<proteinExistence type="predicted"/>